<comment type="similarity">
    <text evidence="11 12">Belongs to the TonB-dependent receptor family.</text>
</comment>
<keyword evidence="10 11" id="KW-0998">Cell outer membrane</keyword>
<keyword evidence="2 11" id="KW-0813">Transport</keyword>
<dbReference type="InterPro" id="IPR039426">
    <property type="entry name" value="TonB-dep_rcpt-like"/>
</dbReference>
<proteinExistence type="inferred from homology"/>
<evidence type="ECO:0000256" key="4">
    <source>
        <dbReference type="ARBA" id="ARBA00022496"/>
    </source>
</evidence>
<dbReference type="Proteomes" id="UP001202831">
    <property type="component" value="Unassembled WGS sequence"/>
</dbReference>
<keyword evidence="6" id="KW-0408">Iron</keyword>
<dbReference type="SUPFAM" id="SSF56935">
    <property type="entry name" value="Porins"/>
    <property type="match status" value="1"/>
</dbReference>
<sequence>MFYSAKAIPPLMFLWLWSNAVSGQEENTQENTEEPKAALETITVTAQRRDESVQKVPVAVTAMNADMIERQDVHNLNTIATRVPGLTFSPFSPGQNIISLRGASSNDDGAGTDNSVAVFIDDVYLGRVSNVNPEMFDIERIEVLRGPQGTLYGKNTIGGAINIISKLPNLDELEAKLKLNIGNYSRFDTAGFISGPLSENIAGKLSFSNRVNDGWVNNVTLDKKQKDNDVFAVRGQLLFDNSDFQTLLSADYSRLNVEDMARIPVDTGDELDPAIWYPSYAAVCPEGAPFCAAGAIDGYSKQTAYGLSAKLTWDFDAGQLISISAYRDSKSDWNMDSTGSPALALIDDIYETSDQFSQEFRWVSELDSFKYVSGLWYMTENTDRSECFDLSVGSDCTLATDGSDYYRQVNKTESYAIFGQGDWNFTDDWILTLGGRYSYETKTIDNQAIAGNFVIINENFGTDTPVRLKESWSAFTPKVALKYEVSDDITTYLSYARGFKSGGFPAAPQSIEDTKALNPEKADNIELGIKSDITDTFRLNTTVFHTKYKDLQIQSFGPRDAGDSFGVFNTFNAGDAELTGVELEFAWIPIEDLKIFGFYGYMDSKFVDTVVPNSAYPNQSGQEMLRTPKNKYSINLEHYLDLDSGAYFTTNISYRFTDDQRGELEPYAIQPAFDLIDASVTWHSANDDWKVSVWGKNLADEAYITHLYTVASSVVAVYGEPRMYGVSVSWQM</sequence>
<organism evidence="16 17">
    <name type="scientific">Shewanella corallii</name>
    <dbReference type="NCBI Taxonomy" id="560080"/>
    <lineage>
        <taxon>Bacteria</taxon>
        <taxon>Pseudomonadati</taxon>
        <taxon>Pseudomonadota</taxon>
        <taxon>Gammaproteobacteria</taxon>
        <taxon>Alteromonadales</taxon>
        <taxon>Shewanellaceae</taxon>
        <taxon>Shewanella</taxon>
    </lineage>
</organism>
<reference evidence="16 17" key="1">
    <citation type="submission" date="2022-01" db="EMBL/GenBank/DDBJ databases">
        <title>Whole genome-based taxonomy of the Shewanellaceae.</title>
        <authorList>
            <person name="Martin-Rodriguez A.J."/>
        </authorList>
    </citation>
    <scope>NUCLEOTIDE SEQUENCE [LARGE SCALE GENOMIC DNA]</scope>
    <source>
        <strain evidence="16 17">DSM 21332</strain>
    </source>
</reference>
<protein>
    <submittedName>
        <fullName evidence="16">TonB-dependent receptor</fullName>
    </submittedName>
</protein>
<evidence type="ECO:0000259" key="14">
    <source>
        <dbReference type="Pfam" id="PF00593"/>
    </source>
</evidence>
<keyword evidence="13" id="KW-0732">Signal</keyword>
<keyword evidence="5 11" id="KW-0812">Transmembrane</keyword>
<dbReference type="RefSeq" id="WP_249248106.1">
    <property type="nucleotide sequence ID" value="NZ_JAKIKT010000002.1"/>
</dbReference>
<keyword evidence="17" id="KW-1185">Reference proteome</keyword>
<name>A0ABT0N4F6_9GAMM</name>
<dbReference type="InterPro" id="IPR012910">
    <property type="entry name" value="Plug_dom"/>
</dbReference>
<feature type="domain" description="TonB-dependent receptor-like beta-barrel" evidence="14">
    <location>
        <begin position="299"/>
        <end position="698"/>
    </location>
</feature>
<evidence type="ECO:0000256" key="6">
    <source>
        <dbReference type="ARBA" id="ARBA00023004"/>
    </source>
</evidence>
<keyword evidence="9 11" id="KW-0472">Membrane</keyword>
<dbReference type="PROSITE" id="PS52016">
    <property type="entry name" value="TONB_DEPENDENT_REC_3"/>
    <property type="match status" value="1"/>
</dbReference>
<comment type="caution">
    <text evidence="16">The sequence shown here is derived from an EMBL/GenBank/DDBJ whole genome shotgun (WGS) entry which is preliminary data.</text>
</comment>
<evidence type="ECO:0000256" key="3">
    <source>
        <dbReference type="ARBA" id="ARBA00022452"/>
    </source>
</evidence>
<keyword evidence="8 12" id="KW-0798">TonB box</keyword>
<evidence type="ECO:0000256" key="2">
    <source>
        <dbReference type="ARBA" id="ARBA00022448"/>
    </source>
</evidence>
<comment type="subcellular location">
    <subcellularLocation>
        <location evidence="1 11">Cell outer membrane</location>
        <topology evidence="1 11">Multi-pass membrane protein</topology>
    </subcellularLocation>
</comment>
<dbReference type="Gene3D" id="2.40.170.20">
    <property type="entry name" value="TonB-dependent receptor, beta-barrel domain"/>
    <property type="match status" value="1"/>
</dbReference>
<keyword evidence="3 11" id="KW-1134">Transmembrane beta strand</keyword>
<dbReference type="Pfam" id="PF07715">
    <property type="entry name" value="Plug"/>
    <property type="match status" value="1"/>
</dbReference>
<keyword evidence="16" id="KW-0675">Receptor</keyword>
<dbReference type="PANTHER" id="PTHR32552">
    <property type="entry name" value="FERRICHROME IRON RECEPTOR-RELATED"/>
    <property type="match status" value="1"/>
</dbReference>
<evidence type="ECO:0000256" key="11">
    <source>
        <dbReference type="PROSITE-ProRule" id="PRU01360"/>
    </source>
</evidence>
<evidence type="ECO:0000256" key="7">
    <source>
        <dbReference type="ARBA" id="ARBA00023065"/>
    </source>
</evidence>
<keyword evidence="4" id="KW-0410">Iron transport</keyword>
<dbReference type="CDD" id="cd01347">
    <property type="entry name" value="ligand_gated_channel"/>
    <property type="match status" value="1"/>
</dbReference>
<evidence type="ECO:0000256" key="12">
    <source>
        <dbReference type="RuleBase" id="RU003357"/>
    </source>
</evidence>
<evidence type="ECO:0000256" key="13">
    <source>
        <dbReference type="SAM" id="SignalP"/>
    </source>
</evidence>
<feature type="signal peptide" evidence="13">
    <location>
        <begin position="1"/>
        <end position="22"/>
    </location>
</feature>
<evidence type="ECO:0000256" key="5">
    <source>
        <dbReference type="ARBA" id="ARBA00022692"/>
    </source>
</evidence>
<evidence type="ECO:0000313" key="17">
    <source>
        <dbReference type="Proteomes" id="UP001202831"/>
    </source>
</evidence>
<feature type="chain" id="PRO_5047332233" evidence="13">
    <location>
        <begin position="23"/>
        <end position="732"/>
    </location>
</feature>
<dbReference type="Pfam" id="PF00593">
    <property type="entry name" value="TonB_dep_Rec_b-barrel"/>
    <property type="match status" value="1"/>
</dbReference>
<evidence type="ECO:0000256" key="8">
    <source>
        <dbReference type="ARBA" id="ARBA00023077"/>
    </source>
</evidence>
<evidence type="ECO:0000259" key="15">
    <source>
        <dbReference type="Pfam" id="PF07715"/>
    </source>
</evidence>
<evidence type="ECO:0000256" key="9">
    <source>
        <dbReference type="ARBA" id="ARBA00023136"/>
    </source>
</evidence>
<dbReference type="InterPro" id="IPR000531">
    <property type="entry name" value="Beta-barrel_TonB"/>
</dbReference>
<dbReference type="PANTHER" id="PTHR32552:SF81">
    <property type="entry name" value="TONB-DEPENDENT OUTER MEMBRANE RECEPTOR"/>
    <property type="match status" value="1"/>
</dbReference>
<keyword evidence="7" id="KW-0406">Ion transport</keyword>
<evidence type="ECO:0000256" key="1">
    <source>
        <dbReference type="ARBA" id="ARBA00004571"/>
    </source>
</evidence>
<dbReference type="InterPro" id="IPR036942">
    <property type="entry name" value="Beta-barrel_TonB_sf"/>
</dbReference>
<accession>A0ABT0N4F6</accession>
<feature type="domain" description="TonB-dependent receptor plug" evidence="15">
    <location>
        <begin position="53"/>
        <end position="160"/>
    </location>
</feature>
<dbReference type="EMBL" id="JAKIKT010000002">
    <property type="protein sequence ID" value="MCL2913292.1"/>
    <property type="molecule type" value="Genomic_DNA"/>
</dbReference>
<evidence type="ECO:0000256" key="10">
    <source>
        <dbReference type="ARBA" id="ARBA00023237"/>
    </source>
</evidence>
<gene>
    <name evidence="16" type="ORF">L2725_05760</name>
</gene>
<evidence type="ECO:0000313" key="16">
    <source>
        <dbReference type="EMBL" id="MCL2913292.1"/>
    </source>
</evidence>